<feature type="domain" description="Helix-hairpin-helix DNA-binding motif class 1" evidence="2">
    <location>
        <begin position="60"/>
        <end position="79"/>
    </location>
</feature>
<evidence type="ECO:0000313" key="4">
    <source>
        <dbReference type="Proteomes" id="UP001306592"/>
    </source>
</evidence>
<proteinExistence type="predicted"/>
<name>A0ABU8D9T1_ERWAP</name>
<dbReference type="InterPro" id="IPR004509">
    <property type="entry name" value="Competence_ComEA_HhH"/>
</dbReference>
<dbReference type="SUPFAM" id="SSF47781">
    <property type="entry name" value="RuvA domain 2-like"/>
    <property type="match status" value="1"/>
</dbReference>
<feature type="signal peptide" evidence="1">
    <location>
        <begin position="1"/>
        <end position="25"/>
    </location>
</feature>
<dbReference type="Proteomes" id="UP001306592">
    <property type="component" value="Unassembled WGS sequence"/>
</dbReference>
<dbReference type="InterPro" id="IPR010994">
    <property type="entry name" value="RuvA_2-like"/>
</dbReference>
<sequence>MFNRTLQALSLALAIGTTLPVAVSAAAPKEAVAEVKTAPHNKGSAESAGQVSINSASAQELAAALNGVGLKKAESIVSYREKYGPFTQLDQLKEVPGMGSTLVERNLSHIKL</sequence>
<dbReference type="InterPro" id="IPR003583">
    <property type="entry name" value="Hlx-hairpin-Hlx_DNA-bd_motif"/>
</dbReference>
<gene>
    <name evidence="3" type="ORF">V8N49_00835</name>
</gene>
<dbReference type="Gene3D" id="1.10.150.280">
    <property type="entry name" value="AF1531-like domain"/>
    <property type="match status" value="1"/>
</dbReference>
<organism evidence="3 4">
    <name type="scientific">Erwinia aphidicola</name>
    <dbReference type="NCBI Taxonomy" id="68334"/>
    <lineage>
        <taxon>Bacteria</taxon>
        <taxon>Pseudomonadati</taxon>
        <taxon>Pseudomonadota</taxon>
        <taxon>Gammaproteobacteria</taxon>
        <taxon>Enterobacterales</taxon>
        <taxon>Erwiniaceae</taxon>
        <taxon>Erwinia</taxon>
    </lineage>
</organism>
<keyword evidence="1" id="KW-0732">Signal</keyword>
<dbReference type="NCBIfam" id="TIGR00426">
    <property type="entry name" value="competence protein ComEA helix-hairpin-helix repeat region"/>
    <property type="match status" value="1"/>
</dbReference>
<dbReference type="RefSeq" id="WP_048916928.1">
    <property type="nucleotide sequence ID" value="NZ_JBANEI010000001.1"/>
</dbReference>
<keyword evidence="4" id="KW-1185">Reference proteome</keyword>
<dbReference type="PANTHER" id="PTHR21180:SF32">
    <property type="entry name" value="ENDONUCLEASE_EXONUCLEASE_PHOSPHATASE FAMILY DOMAIN-CONTAINING PROTEIN 1"/>
    <property type="match status" value="1"/>
</dbReference>
<dbReference type="PANTHER" id="PTHR21180">
    <property type="entry name" value="ENDONUCLEASE/EXONUCLEASE/PHOSPHATASE FAMILY DOMAIN-CONTAINING PROTEIN 1"/>
    <property type="match status" value="1"/>
</dbReference>
<dbReference type="EMBL" id="JBANEI010000001">
    <property type="protein sequence ID" value="MEI2680220.1"/>
    <property type="molecule type" value="Genomic_DNA"/>
</dbReference>
<dbReference type="SMART" id="SM00278">
    <property type="entry name" value="HhH1"/>
    <property type="match status" value="2"/>
</dbReference>
<evidence type="ECO:0000259" key="2">
    <source>
        <dbReference type="SMART" id="SM00278"/>
    </source>
</evidence>
<dbReference type="Pfam" id="PF12836">
    <property type="entry name" value="HHH_3"/>
    <property type="match status" value="1"/>
</dbReference>
<protein>
    <submittedName>
        <fullName evidence="3">Helix-hairpin-helix domain-containing protein</fullName>
    </submittedName>
</protein>
<comment type="caution">
    <text evidence="3">The sequence shown here is derived from an EMBL/GenBank/DDBJ whole genome shotgun (WGS) entry which is preliminary data.</text>
</comment>
<feature type="chain" id="PRO_5046709421" evidence="1">
    <location>
        <begin position="26"/>
        <end position="112"/>
    </location>
</feature>
<dbReference type="InterPro" id="IPR051675">
    <property type="entry name" value="Endo/Exo/Phosphatase_dom_1"/>
</dbReference>
<accession>A0ABU8D9T1</accession>
<feature type="domain" description="Helix-hairpin-helix DNA-binding motif class 1" evidence="2">
    <location>
        <begin position="90"/>
        <end position="109"/>
    </location>
</feature>
<evidence type="ECO:0000256" key="1">
    <source>
        <dbReference type="SAM" id="SignalP"/>
    </source>
</evidence>
<reference evidence="3 4" key="1">
    <citation type="submission" date="2024-02" db="EMBL/GenBank/DDBJ databases">
        <title>First report Erwinia aphidicola in onion in Chile.</title>
        <authorList>
            <person name="Valenzuela M."/>
            <person name="Pena M."/>
            <person name="Dutta B."/>
        </authorList>
    </citation>
    <scope>NUCLEOTIDE SEQUENCE [LARGE SCALE GENOMIC DNA]</scope>
    <source>
        <strain evidence="3 4">QCJ3A</strain>
    </source>
</reference>
<evidence type="ECO:0000313" key="3">
    <source>
        <dbReference type="EMBL" id="MEI2680220.1"/>
    </source>
</evidence>